<evidence type="ECO:0000256" key="3">
    <source>
        <dbReference type="ARBA" id="ARBA00022917"/>
    </source>
</evidence>
<evidence type="ECO:0000256" key="4">
    <source>
        <dbReference type="SAM" id="MobiDB-lite"/>
    </source>
</evidence>
<dbReference type="PANTHER" id="PTHR21681:SF0">
    <property type="entry name" value="EUKARYOTIC TRANSLATION INITIATION FACTOR 3 SUBUNIT J"/>
    <property type="match status" value="1"/>
</dbReference>
<evidence type="ECO:0000313" key="6">
    <source>
        <dbReference type="Proteomes" id="UP000239757"/>
    </source>
</evidence>
<dbReference type="EMBL" id="KZ670975">
    <property type="protein sequence ID" value="PPR82150.1"/>
    <property type="molecule type" value="Genomic_DNA"/>
</dbReference>
<keyword evidence="2" id="KW-0396">Initiation factor</keyword>
<accession>A0A2P5VTK9</accession>
<protein>
    <submittedName>
        <fullName evidence="5">Uncharacterized protein</fullName>
    </submittedName>
</protein>
<reference evidence="5 6" key="1">
    <citation type="submission" date="2015-01" db="EMBL/GenBank/DDBJ databases">
        <title>Genome of allotetraploid Gossypium barbadense reveals genomic plasticity and fiber elongation in cotton evolution.</title>
        <authorList>
            <person name="Chen X."/>
            <person name="Liu X."/>
            <person name="Zhao B."/>
            <person name="Zheng H."/>
            <person name="Hu Y."/>
            <person name="Lu G."/>
            <person name="Yang C."/>
            <person name="Chen J."/>
            <person name="Shan C."/>
            <person name="Zhang L."/>
            <person name="Zhou Y."/>
            <person name="Wang L."/>
            <person name="Guo W."/>
            <person name="Bai Y."/>
            <person name="Ruan J."/>
            <person name="Shangguan X."/>
            <person name="Mao Y."/>
            <person name="Jiang J."/>
            <person name="Zhu Y."/>
            <person name="Lei J."/>
            <person name="Kang H."/>
            <person name="Chen S."/>
            <person name="He X."/>
            <person name="Wang R."/>
            <person name="Wang Y."/>
            <person name="Chen J."/>
            <person name="Wang L."/>
            <person name="Yu S."/>
            <person name="Wang B."/>
            <person name="Wei J."/>
            <person name="Song S."/>
            <person name="Lu X."/>
            <person name="Gao Z."/>
            <person name="Gu W."/>
            <person name="Deng X."/>
            <person name="Ma D."/>
            <person name="Wang S."/>
            <person name="Liang W."/>
            <person name="Fang L."/>
            <person name="Cai C."/>
            <person name="Zhu X."/>
            <person name="Zhou B."/>
            <person name="Zhang Y."/>
            <person name="Chen Z."/>
            <person name="Xu S."/>
            <person name="Zhu R."/>
            <person name="Wang S."/>
            <person name="Zhang T."/>
            <person name="Zhao G."/>
        </authorList>
    </citation>
    <scope>NUCLEOTIDE SEQUENCE [LARGE SCALE GENOMIC DNA]</scope>
    <source>
        <strain evidence="6">cv. Xinhai21</strain>
        <tissue evidence="5">Leaf</tissue>
    </source>
</reference>
<dbReference type="AlphaFoldDB" id="A0A2P5VTK9"/>
<dbReference type="InterPro" id="IPR023194">
    <property type="entry name" value="eIF3-like_dom_sf"/>
</dbReference>
<evidence type="ECO:0000313" key="5">
    <source>
        <dbReference type="EMBL" id="PPR82150.1"/>
    </source>
</evidence>
<dbReference type="Gene3D" id="1.10.246.60">
    <property type="entry name" value="Eukaryotic translation initiation factor 3 like domains"/>
    <property type="match status" value="1"/>
</dbReference>
<dbReference type="PANTHER" id="PTHR21681">
    <property type="entry name" value="EUKARYOTIC TRANSLATION INITIATION FACTOR 3 SUBUNIT J"/>
    <property type="match status" value="1"/>
</dbReference>
<dbReference type="Proteomes" id="UP000239757">
    <property type="component" value="Unassembled WGS sequence"/>
</dbReference>
<keyword evidence="1" id="KW-0963">Cytoplasm</keyword>
<feature type="region of interest" description="Disordered" evidence="4">
    <location>
        <begin position="76"/>
        <end position="101"/>
    </location>
</feature>
<dbReference type="InterPro" id="IPR013906">
    <property type="entry name" value="eIF3j"/>
</dbReference>
<dbReference type="OrthoDB" id="20381at2759"/>
<dbReference type="GO" id="GO:0003743">
    <property type="term" value="F:translation initiation factor activity"/>
    <property type="evidence" value="ECO:0007669"/>
    <property type="project" value="UniProtKB-KW"/>
</dbReference>
<name>A0A2P5VTK9_GOSBA</name>
<dbReference type="Pfam" id="PF08597">
    <property type="entry name" value="eIF3_subunit"/>
    <property type="match status" value="1"/>
</dbReference>
<evidence type="ECO:0000256" key="1">
    <source>
        <dbReference type="ARBA" id="ARBA00022490"/>
    </source>
</evidence>
<keyword evidence="3" id="KW-0648">Protein biosynthesis</keyword>
<dbReference type="GO" id="GO:0005852">
    <property type="term" value="C:eukaryotic translation initiation factor 3 complex"/>
    <property type="evidence" value="ECO:0007669"/>
    <property type="project" value="InterPro"/>
</dbReference>
<organism evidence="5 6">
    <name type="scientific">Gossypium barbadense</name>
    <name type="common">Sea Island cotton</name>
    <name type="synonym">Hibiscus barbadensis</name>
    <dbReference type="NCBI Taxonomy" id="3634"/>
    <lineage>
        <taxon>Eukaryota</taxon>
        <taxon>Viridiplantae</taxon>
        <taxon>Streptophyta</taxon>
        <taxon>Embryophyta</taxon>
        <taxon>Tracheophyta</taxon>
        <taxon>Spermatophyta</taxon>
        <taxon>Magnoliopsida</taxon>
        <taxon>eudicotyledons</taxon>
        <taxon>Gunneridae</taxon>
        <taxon>Pentapetalae</taxon>
        <taxon>rosids</taxon>
        <taxon>malvids</taxon>
        <taxon>Malvales</taxon>
        <taxon>Malvaceae</taxon>
        <taxon>Malvoideae</taxon>
        <taxon>Gossypium</taxon>
    </lineage>
</organism>
<proteinExistence type="predicted"/>
<sequence length="101" mass="11276">MTELFSKKGDDKTLDNFIPKSESDFVEYAELISHKLCPYEKSYHYIALLKAVMRLSLTSLKAADVKDIASSNGKIAVKEKKSSKKRPRGLKNMGSMESDSG</sequence>
<gene>
    <name evidence="5" type="ORF">GOBAR_AA38566</name>
</gene>
<evidence type="ECO:0000256" key="2">
    <source>
        <dbReference type="ARBA" id="ARBA00022540"/>
    </source>
</evidence>